<evidence type="ECO:0000256" key="7">
    <source>
        <dbReference type="ARBA" id="ARBA00022729"/>
    </source>
</evidence>
<sequence>MAPPVRLVLLLAVLLSLVETPASVPVRQGRRGWTLNSVGYLLGPVLHLPQSADHGRKEKTALEVLDLWKALDGLPHPRPRQVSKKSLRENSAKQETADLGQFIEKAPRS</sequence>
<evidence type="ECO:0000313" key="14">
    <source>
        <dbReference type="Proteomes" id="UP000694425"/>
    </source>
</evidence>
<keyword evidence="5" id="KW-0165">Cleavage on pair of basic residues</keyword>
<dbReference type="AlphaFoldDB" id="A0A8C7EQX0"/>
<evidence type="ECO:0000256" key="1">
    <source>
        <dbReference type="ARBA" id="ARBA00004613"/>
    </source>
</evidence>
<name>A0A8C7EQX0_NEOVI</name>
<dbReference type="PANTHER" id="PTHR20950:SF1">
    <property type="entry name" value="GALANIN-LIKE PEPTIDE"/>
    <property type="match status" value="1"/>
</dbReference>
<dbReference type="GO" id="GO:0061844">
    <property type="term" value="P:antimicrobial humoral immune response mediated by antimicrobial peptide"/>
    <property type="evidence" value="ECO:0007669"/>
    <property type="project" value="TreeGrafter"/>
</dbReference>
<keyword evidence="14" id="KW-1185">Reference proteome</keyword>
<feature type="domain" description="Galanin" evidence="12">
    <location>
        <begin position="32"/>
        <end position="44"/>
    </location>
</feature>
<evidence type="ECO:0000256" key="8">
    <source>
        <dbReference type="ARBA" id="ARBA00023320"/>
    </source>
</evidence>
<dbReference type="PANTHER" id="PTHR20950">
    <property type="entry name" value="GALANIN-RELATED PEPTIDE"/>
    <property type="match status" value="1"/>
</dbReference>
<proteinExistence type="inferred from homology"/>
<accession>A0A8C7EQX0</accession>
<evidence type="ECO:0000256" key="9">
    <source>
        <dbReference type="ARBA" id="ARBA00025486"/>
    </source>
</evidence>
<dbReference type="GO" id="GO:0005179">
    <property type="term" value="F:hormone activity"/>
    <property type="evidence" value="ECO:0007669"/>
    <property type="project" value="UniProtKB-KW"/>
</dbReference>
<evidence type="ECO:0000256" key="2">
    <source>
        <dbReference type="ARBA" id="ARBA00006871"/>
    </source>
</evidence>
<evidence type="ECO:0000259" key="12">
    <source>
        <dbReference type="Pfam" id="PF01296"/>
    </source>
</evidence>
<dbReference type="GO" id="GO:0042595">
    <property type="term" value="P:behavioral response to starvation"/>
    <property type="evidence" value="ECO:0007669"/>
    <property type="project" value="TreeGrafter"/>
</dbReference>
<dbReference type="Proteomes" id="UP000694425">
    <property type="component" value="Unplaced"/>
</dbReference>
<organism evidence="13 14">
    <name type="scientific">Neovison vison</name>
    <name type="common">American mink</name>
    <name type="synonym">Mustela vison</name>
    <dbReference type="NCBI Taxonomy" id="452646"/>
    <lineage>
        <taxon>Eukaryota</taxon>
        <taxon>Metazoa</taxon>
        <taxon>Chordata</taxon>
        <taxon>Craniata</taxon>
        <taxon>Vertebrata</taxon>
        <taxon>Euteleostomi</taxon>
        <taxon>Mammalia</taxon>
        <taxon>Eutheria</taxon>
        <taxon>Laurasiatheria</taxon>
        <taxon>Carnivora</taxon>
        <taxon>Caniformia</taxon>
        <taxon>Musteloidea</taxon>
        <taxon>Mustelidae</taxon>
        <taxon>Mustelinae</taxon>
        <taxon>Neogale</taxon>
    </lineage>
</organism>
<evidence type="ECO:0000313" key="13">
    <source>
        <dbReference type="Ensembl" id="ENSNVIP00000016282.1"/>
    </source>
</evidence>
<keyword evidence="4" id="KW-0964">Secreted</keyword>
<evidence type="ECO:0000256" key="11">
    <source>
        <dbReference type="SAM" id="SignalP"/>
    </source>
</evidence>
<dbReference type="GO" id="GO:0007218">
    <property type="term" value="P:neuropeptide signaling pathway"/>
    <property type="evidence" value="ECO:0007669"/>
    <property type="project" value="UniProtKB-KW"/>
</dbReference>
<comment type="similarity">
    <text evidence="2">Belongs to the galanin family.</text>
</comment>
<evidence type="ECO:0000256" key="6">
    <source>
        <dbReference type="ARBA" id="ARBA00022702"/>
    </source>
</evidence>
<feature type="compositionally biased region" description="Basic and acidic residues" evidence="10">
    <location>
        <begin position="86"/>
        <end position="96"/>
    </location>
</feature>
<keyword evidence="6" id="KW-0372">Hormone</keyword>
<evidence type="ECO:0000256" key="10">
    <source>
        <dbReference type="SAM" id="MobiDB-lite"/>
    </source>
</evidence>
<reference evidence="13" key="2">
    <citation type="submission" date="2025-09" db="UniProtKB">
        <authorList>
            <consortium name="Ensembl"/>
        </authorList>
    </citation>
    <scope>IDENTIFICATION</scope>
</reference>
<comment type="subcellular location">
    <subcellularLocation>
        <location evidence="1">Secreted</location>
    </subcellularLocation>
</comment>
<dbReference type="InterPro" id="IPR008174">
    <property type="entry name" value="Galanin"/>
</dbReference>
<dbReference type="GeneTree" id="ENSGT00390000016349"/>
<keyword evidence="7 11" id="KW-0732">Signal</keyword>
<evidence type="ECO:0000256" key="5">
    <source>
        <dbReference type="ARBA" id="ARBA00022685"/>
    </source>
</evidence>
<feature type="region of interest" description="Disordered" evidence="10">
    <location>
        <begin position="75"/>
        <end position="109"/>
    </location>
</feature>
<dbReference type="GO" id="GO:0050829">
    <property type="term" value="P:defense response to Gram-negative bacterium"/>
    <property type="evidence" value="ECO:0007669"/>
    <property type="project" value="TreeGrafter"/>
</dbReference>
<protein>
    <recommendedName>
        <fullName evidence="3">Galanin-like peptide</fullName>
    </recommendedName>
</protein>
<feature type="signal peptide" evidence="11">
    <location>
        <begin position="1"/>
        <end position="23"/>
    </location>
</feature>
<keyword evidence="8" id="KW-0527">Neuropeptide</keyword>
<comment type="function">
    <text evidence="9">Hypothalamic neuropeptide which binds to the G-protein-coupled galanin receptors (GALR1, GALR2 and GALR3). Involved in a large number of putative physiological functions in CNS homeostatic processes, including the regulation of gonadotropin-releasing hormone secretion.</text>
</comment>
<evidence type="ECO:0000256" key="4">
    <source>
        <dbReference type="ARBA" id="ARBA00022525"/>
    </source>
</evidence>
<dbReference type="GO" id="GO:0005576">
    <property type="term" value="C:extracellular region"/>
    <property type="evidence" value="ECO:0007669"/>
    <property type="project" value="UniProtKB-SubCell"/>
</dbReference>
<dbReference type="InterPro" id="IPR039244">
    <property type="entry name" value="GALP"/>
</dbReference>
<dbReference type="Pfam" id="PF01296">
    <property type="entry name" value="Galanin"/>
    <property type="match status" value="1"/>
</dbReference>
<feature type="chain" id="PRO_5034946874" description="Galanin-like peptide" evidence="11">
    <location>
        <begin position="24"/>
        <end position="109"/>
    </location>
</feature>
<evidence type="ECO:0000256" key="3">
    <source>
        <dbReference type="ARBA" id="ARBA00016022"/>
    </source>
</evidence>
<dbReference type="Ensembl" id="ENSNVIT00000018996.1">
    <property type="protein sequence ID" value="ENSNVIP00000016282.1"/>
    <property type="gene ID" value="ENSNVIG00000012760.1"/>
</dbReference>
<reference evidence="13" key="1">
    <citation type="submission" date="2025-08" db="UniProtKB">
        <authorList>
            <consortium name="Ensembl"/>
        </authorList>
    </citation>
    <scope>IDENTIFICATION</scope>
</reference>